<gene>
    <name evidence="10" type="ORF">GCM10023153_21500</name>
</gene>
<feature type="transmembrane region" description="Helical" evidence="9">
    <location>
        <begin position="38"/>
        <end position="58"/>
    </location>
</feature>
<feature type="transmembrane region" description="Helical" evidence="9">
    <location>
        <begin position="366"/>
        <end position="387"/>
    </location>
</feature>
<evidence type="ECO:0000256" key="6">
    <source>
        <dbReference type="ARBA" id="ARBA00023136"/>
    </source>
</evidence>
<keyword evidence="2" id="KW-1003">Cell membrane</keyword>
<sequence length="444" mass="48572">MKSLNAGRWTAEDLDGPRDRQNGPVSTRAAGVVPWHRWLLAAVLIALASLPVVLRYLVFWPMDQWQVDVEVYREAGVSILTGRPIYSALTESPQLLPFTYPPFAALLSIPLALMPFAAAGWLWTALQVLATTAIVWYAGYRLIHRADGWMPLALAALTAPMLWLHPVSDGIRFGQVNAFIVLACLMDLRSPRPGVLRHVPRGVLVGLAMAIKLTPGVFVVHFLVTRRWREAATAVGTAVAVTIGMWVLMPHASFAFWGGALQDPARLGPNMGTSNQSLRGLLLRIGPEGMPGTVIWLVLVAAVGWLGFVLARRLYLQGDSIGEVAAVGLMACLLSPVAWIHHFHWIVVVIFALLGADPLRDRRRLWAGLGVTAFFLCRLPWWGISWLNQPTWPELPGRLLQNADVAGGLAALALLWWVTRDEAADPAEPAEPNGQRTPAISSAE</sequence>
<feature type="region of interest" description="Disordered" evidence="8">
    <location>
        <begin position="425"/>
        <end position="444"/>
    </location>
</feature>
<organism evidence="10 11">
    <name type="scientific">Ornithinibacter aureus</name>
    <dbReference type="NCBI Taxonomy" id="622664"/>
    <lineage>
        <taxon>Bacteria</taxon>
        <taxon>Bacillati</taxon>
        <taxon>Actinomycetota</taxon>
        <taxon>Actinomycetes</taxon>
        <taxon>Micrococcales</taxon>
        <taxon>Intrasporangiaceae</taxon>
        <taxon>Ornithinibacter</taxon>
    </lineage>
</organism>
<proteinExistence type="inferred from homology"/>
<evidence type="ECO:0000313" key="10">
    <source>
        <dbReference type="EMBL" id="GAA4397514.1"/>
    </source>
</evidence>
<dbReference type="Pfam" id="PF09594">
    <property type="entry name" value="GT87"/>
    <property type="match status" value="1"/>
</dbReference>
<evidence type="ECO:0000256" key="8">
    <source>
        <dbReference type="SAM" id="MobiDB-lite"/>
    </source>
</evidence>
<keyword evidence="11" id="KW-1185">Reference proteome</keyword>
<evidence type="ECO:0000256" key="2">
    <source>
        <dbReference type="ARBA" id="ARBA00022475"/>
    </source>
</evidence>
<comment type="subcellular location">
    <subcellularLocation>
        <location evidence="1">Cell membrane</location>
        <topology evidence="1">Multi-pass membrane protein</topology>
    </subcellularLocation>
</comment>
<keyword evidence="3" id="KW-0808">Transferase</keyword>
<protein>
    <recommendedName>
        <fullName evidence="12">DUF2029 domain-containing protein</fullName>
    </recommendedName>
</protein>
<accession>A0ABP8JX83</accession>
<feature type="transmembrane region" description="Helical" evidence="9">
    <location>
        <begin position="202"/>
        <end position="225"/>
    </location>
</feature>
<dbReference type="Proteomes" id="UP001500390">
    <property type="component" value="Unassembled WGS sequence"/>
</dbReference>
<keyword evidence="4 9" id="KW-0812">Transmembrane</keyword>
<feature type="compositionally biased region" description="Polar residues" evidence="8">
    <location>
        <begin position="434"/>
        <end position="444"/>
    </location>
</feature>
<reference evidence="11" key="1">
    <citation type="journal article" date="2019" name="Int. J. Syst. Evol. Microbiol.">
        <title>The Global Catalogue of Microorganisms (GCM) 10K type strain sequencing project: providing services to taxonomists for standard genome sequencing and annotation.</title>
        <authorList>
            <consortium name="The Broad Institute Genomics Platform"/>
            <consortium name="The Broad Institute Genome Sequencing Center for Infectious Disease"/>
            <person name="Wu L."/>
            <person name="Ma J."/>
        </authorList>
    </citation>
    <scope>NUCLEOTIDE SEQUENCE [LARGE SCALE GENOMIC DNA]</scope>
    <source>
        <strain evidence="11">JCM 17738</strain>
    </source>
</reference>
<dbReference type="InterPro" id="IPR018584">
    <property type="entry name" value="GT87"/>
</dbReference>
<feature type="region of interest" description="Disordered" evidence="8">
    <location>
        <begin position="1"/>
        <end position="23"/>
    </location>
</feature>
<keyword evidence="5 9" id="KW-1133">Transmembrane helix</keyword>
<evidence type="ECO:0000256" key="7">
    <source>
        <dbReference type="ARBA" id="ARBA00024033"/>
    </source>
</evidence>
<comment type="similarity">
    <text evidence="7">Belongs to the glycosyltransferase 87 family.</text>
</comment>
<comment type="caution">
    <text evidence="10">The sequence shown here is derived from an EMBL/GenBank/DDBJ whole genome shotgun (WGS) entry which is preliminary data.</text>
</comment>
<evidence type="ECO:0000256" key="4">
    <source>
        <dbReference type="ARBA" id="ARBA00022692"/>
    </source>
</evidence>
<name>A0ABP8JX83_9MICO</name>
<keyword evidence="6 9" id="KW-0472">Membrane</keyword>
<evidence type="ECO:0000313" key="11">
    <source>
        <dbReference type="Proteomes" id="UP001500390"/>
    </source>
</evidence>
<evidence type="ECO:0000256" key="1">
    <source>
        <dbReference type="ARBA" id="ARBA00004651"/>
    </source>
</evidence>
<feature type="transmembrane region" description="Helical" evidence="9">
    <location>
        <begin position="103"/>
        <end position="136"/>
    </location>
</feature>
<evidence type="ECO:0000256" key="9">
    <source>
        <dbReference type="SAM" id="Phobius"/>
    </source>
</evidence>
<feature type="transmembrane region" description="Helical" evidence="9">
    <location>
        <begin position="327"/>
        <end position="354"/>
    </location>
</feature>
<feature type="transmembrane region" description="Helical" evidence="9">
    <location>
        <begin position="399"/>
        <end position="418"/>
    </location>
</feature>
<evidence type="ECO:0000256" key="3">
    <source>
        <dbReference type="ARBA" id="ARBA00022679"/>
    </source>
</evidence>
<evidence type="ECO:0000256" key="5">
    <source>
        <dbReference type="ARBA" id="ARBA00022989"/>
    </source>
</evidence>
<feature type="transmembrane region" description="Helical" evidence="9">
    <location>
        <begin position="294"/>
        <end position="315"/>
    </location>
</feature>
<dbReference type="EMBL" id="BAABFX010000028">
    <property type="protein sequence ID" value="GAA4397514.1"/>
    <property type="molecule type" value="Genomic_DNA"/>
</dbReference>
<evidence type="ECO:0008006" key="12">
    <source>
        <dbReference type="Google" id="ProtNLM"/>
    </source>
</evidence>